<dbReference type="PANTHER" id="PTHR30055:SF148">
    <property type="entry name" value="TETR-FAMILY TRANSCRIPTIONAL REGULATOR"/>
    <property type="match status" value="1"/>
</dbReference>
<evidence type="ECO:0000256" key="3">
    <source>
        <dbReference type="ARBA" id="ARBA00023163"/>
    </source>
</evidence>
<keyword evidence="2 4" id="KW-0238">DNA-binding</keyword>
<sequence length="197" mass="22103">MTTDDAAEPRRRGAVRTEELLRVTFELASEVRYSDLTIAAVARRAGVGKHTIYRRWPTKSELLLDALHRTLGPDLDYRDTGDVRADLREQFVRSSAALLSPAIWPVYRAVIIASQDDDALRERLYRQFLAVIEQRTLDRLTSAQRAGELVADTDLTYPAEVLCGALYYRGLLSTRPVDEAAIDGLLDMFMAAYAVSP</sequence>
<dbReference type="InterPro" id="IPR036271">
    <property type="entry name" value="Tet_transcr_reg_TetR-rel_C_sf"/>
</dbReference>
<organism evidence="6 7">
    <name type="scientific">Streptomyces ortus</name>
    <dbReference type="NCBI Taxonomy" id="2867268"/>
    <lineage>
        <taxon>Bacteria</taxon>
        <taxon>Bacillati</taxon>
        <taxon>Actinomycetota</taxon>
        <taxon>Actinomycetes</taxon>
        <taxon>Kitasatosporales</taxon>
        <taxon>Streptomycetaceae</taxon>
        <taxon>Streptomyces</taxon>
    </lineage>
</organism>
<dbReference type="SUPFAM" id="SSF46689">
    <property type="entry name" value="Homeodomain-like"/>
    <property type="match status" value="1"/>
</dbReference>
<dbReference type="PANTHER" id="PTHR30055">
    <property type="entry name" value="HTH-TYPE TRANSCRIPTIONAL REGULATOR RUTR"/>
    <property type="match status" value="1"/>
</dbReference>
<dbReference type="InterPro" id="IPR009057">
    <property type="entry name" value="Homeodomain-like_sf"/>
</dbReference>
<accession>A0ABT3V608</accession>
<evidence type="ECO:0000313" key="7">
    <source>
        <dbReference type="Proteomes" id="UP001165590"/>
    </source>
</evidence>
<dbReference type="InterPro" id="IPR050109">
    <property type="entry name" value="HTH-type_TetR-like_transc_reg"/>
</dbReference>
<dbReference type="InterPro" id="IPR011075">
    <property type="entry name" value="TetR_C"/>
</dbReference>
<dbReference type="Gene3D" id="1.10.10.60">
    <property type="entry name" value="Homeodomain-like"/>
    <property type="match status" value="1"/>
</dbReference>
<reference evidence="6" key="1">
    <citation type="journal article" date="2022" name="bioRxiv">
        <title>Discovery and biosynthetic assessment of Streptomyces ortus sp nov. isolated from a deep-sea sponge.</title>
        <authorList>
            <person name="Williams S.E."/>
        </authorList>
    </citation>
    <scope>NUCLEOTIDE SEQUENCE</scope>
    <source>
        <strain evidence="6">A15ISP2-DRY2</strain>
    </source>
</reference>
<feature type="domain" description="HTH tetR-type" evidence="5">
    <location>
        <begin position="14"/>
        <end position="74"/>
    </location>
</feature>
<keyword evidence="1" id="KW-0805">Transcription regulation</keyword>
<comment type="caution">
    <text evidence="6">The sequence shown here is derived from an EMBL/GenBank/DDBJ whole genome shotgun (WGS) entry which is preliminary data.</text>
</comment>
<evidence type="ECO:0000256" key="2">
    <source>
        <dbReference type="ARBA" id="ARBA00023125"/>
    </source>
</evidence>
<dbReference type="Gene3D" id="1.10.357.10">
    <property type="entry name" value="Tetracycline Repressor, domain 2"/>
    <property type="match status" value="1"/>
</dbReference>
<evidence type="ECO:0000313" key="6">
    <source>
        <dbReference type="EMBL" id="MCX4234996.1"/>
    </source>
</evidence>
<keyword evidence="7" id="KW-1185">Reference proteome</keyword>
<dbReference type="PROSITE" id="PS50977">
    <property type="entry name" value="HTH_TETR_2"/>
    <property type="match status" value="1"/>
</dbReference>
<evidence type="ECO:0000256" key="1">
    <source>
        <dbReference type="ARBA" id="ARBA00023015"/>
    </source>
</evidence>
<dbReference type="Pfam" id="PF16859">
    <property type="entry name" value="TetR_C_11"/>
    <property type="match status" value="1"/>
</dbReference>
<keyword evidence="3" id="KW-0804">Transcription</keyword>
<dbReference type="InterPro" id="IPR001647">
    <property type="entry name" value="HTH_TetR"/>
</dbReference>
<dbReference type="RefSeq" id="WP_267027750.1">
    <property type="nucleotide sequence ID" value="NZ_JAIFZO010000002.1"/>
</dbReference>
<name>A0ABT3V608_9ACTN</name>
<protein>
    <submittedName>
        <fullName evidence="6">TetR/AcrR family transcriptional regulator</fullName>
    </submittedName>
</protein>
<dbReference type="Pfam" id="PF00440">
    <property type="entry name" value="TetR_N"/>
    <property type="match status" value="1"/>
</dbReference>
<evidence type="ECO:0000259" key="5">
    <source>
        <dbReference type="PROSITE" id="PS50977"/>
    </source>
</evidence>
<dbReference type="EMBL" id="JAIFZO010000002">
    <property type="protein sequence ID" value="MCX4234996.1"/>
    <property type="molecule type" value="Genomic_DNA"/>
</dbReference>
<dbReference type="Proteomes" id="UP001165590">
    <property type="component" value="Unassembled WGS sequence"/>
</dbReference>
<proteinExistence type="predicted"/>
<feature type="DNA-binding region" description="H-T-H motif" evidence="4">
    <location>
        <begin position="37"/>
        <end position="56"/>
    </location>
</feature>
<gene>
    <name evidence="6" type="ORF">K3769_19860</name>
</gene>
<evidence type="ECO:0000256" key="4">
    <source>
        <dbReference type="PROSITE-ProRule" id="PRU00335"/>
    </source>
</evidence>
<dbReference type="SUPFAM" id="SSF48498">
    <property type="entry name" value="Tetracyclin repressor-like, C-terminal domain"/>
    <property type="match status" value="1"/>
</dbReference>